<keyword evidence="2" id="KW-1185">Reference proteome</keyword>
<accession>A0ABN3X1C1</accession>
<comment type="caution">
    <text evidence="1">The sequence shown here is derived from an EMBL/GenBank/DDBJ whole genome shotgun (WGS) entry which is preliminary data.</text>
</comment>
<name>A0ABN3X1C1_STRTU</name>
<protein>
    <submittedName>
        <fullName evidence="1">Uncharacterized protein</fullName>
    </submittedName>
</protein>
<reference evidence="1 2" key="1">
    <citation type="journal article" date="2019" name="Int. J. Syst. Evol. Microbiol.">
        <title>The Global Catalogue of Microorganisms (GCM) 10K type strain sequencing project: providing services to taxonomists for standard genome sequencing and annotation.</title>
        <authorList>
            <consortium name="The Broad Institute Genomics Platform"/>
            <consortium name="The Broad Institute Genome Sequencing Center for Infectious Disease"/>
            <person name="Wu L."/>
            <person name="Ma J."/>
        </authorList>
    </citation>
    <scope>NUCLEOTIDE SEQUENCE [LARGE SCALE GENOMIC DNA]</scope>
    <source>
        <strain evidence="1 2">JCM 4087</strain>
    </source>
</reference>
<organism evidence="1 2">
    <name type="scientific">Streptomyces thioluteus</name>
    <dbReference type="NCBI Taxonomy" id="66431"/>
    <lineage>
        <taxon>Bacteria</taxon>
        <taxon>Bacillati</taxon>
        <taxon>Actinomycetota</taxon>
        <taxon>Actinomycetes</taxon>
        <taxon>Kitasatosporales</taxon>
        <taxon>Streptomycetaceae</taxon>
        <taxon>Streptomyces</taxon>
    </lineage>
</organism>
<dbReference type="Proteomes" id="UP001501102">
    <property type="component" value="Unassembled WGS sequence"/>
</dbReference>
<dbReference type="EMBL" id="BAAAXZ010000112">
    <property type="protein sequence ID" value="GAA2931707.1"/>
    <property type="molecule type" value="Genomic_DNA"/>
</dbReference>
<evidence type="ECO:0000313" key="1">
    <source>
        <dbReference type="EMBL" id="GAA2931707.1"/>
    </source>
</evidence>
<sequence length="106" mass="11604">MMSEPVIESVSGGVLRLTRARFVPVCSALVLHRGGRAVPHRCGHREVLREHMPDLTDDVCIIQPQLPIRAALRGYTLSPAMGDATGTVPAEWPCVRGYTLPCKMRA</sequence>
<proteinExistence type="predicted"/>
<gene>
    <name evidence="1" type="ORF">GCM10020221_29400</name>
</gene>
<evidence type="ECO:0000313" key="2">
    <source>
        <dbReference type="Proteomes" id="UP001501102"/>
    </source>
</evidence>